<protein>
    <submittedName>
        <fullName evidence="3">Conjugative transfer system coupling protein TraD</fullName>
    </submittedName>
</protein>
<organism evidence="3 4">
    <name type="scientific">Pelomicrobium methylotrophicum</name>
    <dbReference type="NCBI Taxonomy" id="2602750"/>
    <lineage>
        <taxon>Bacteria</taxon>
        <taxon>Pseudomonadati</taxon>
        <taxon>Pseudomonadota</taxon>
        <taxon>Hydrogenophilia</taxon>
        <taxon>Hydrogenophilia incertae sedis</taxon>
        <taxon>Pelomicrobium</taxon>
    </lineage>
</organism>
<dbReference type="EMBL" id="VPFL01000016">
    <property type="protein sequence ID" value="TXF11222.1"/>
    <property type="molecule type" value="Genomic_DNA"/>
</dbReference>
<dbReference type="NCBIfam" id="TIGR03743">
    <property type="entry name" value="SXT_TraD"/>
    <property type="match status" value="1"/>
</dbReference>
<dbReference type="PANTHER" id="PTHR30121:SF6">
    <property type="entry name" value="SLR6007 PROTEIN"/>
    <property type="match status" value="1"/>
</dbReference>
<evidence type="ECO:0000313" key="4">
    <source>
        <dbReference type="Proteomes" id="UP000321201"/>
    </source>
</evidence>
<evidence type="ECO:0000313" key="3">
    <source>
        <dbReference type="EMBL" id="TXF11222.1"/>
    </source>
</evidence>
<dbReference type="InterPro" id="IPR032689">
    <property type="entry name" value="TraG-D_C"/>
</dbReference>
<evidence type="ECO:0000259" key="2">
    <source>
        <dbReference type="Pfam" id="PF12696"/>
    </source>
</evidence>
<dbReference type="InterPro" id="IPR002789">
    <property type="entry name" value="HerA_central"/>
</dbReference>
<dbReference type="AlphaFoldDB" id="A0A5C7EG65"/>
<dbReference type="SUPFAM" id="SSF52540">
    <property type="entry name" value="P-loop containing nucleoside triphosphate hydrolases"/>
    <property type="match status" value="1"/>
</dbReference>
<dbReference type="CDD" id="cd01127">
    <property type="entry name" value="TrwB_TraG_TraD_VirD4"/>
    <property type="match status" value="2"/>
</dbReference>
<dbReference type="Gene3D" id="3.40.50.300">
    <property type="entry name" value="P-loop containing nucleotide triphosphate hydrolases"/>
    <property type="match status" value="2"/>
</dbReference>
<evidence type="ECO:0000259" key="1">
    <source>
        <dbReference type="Pfam" id="PF01935"/>
    </source>
</evidence>
<accession>A0A5C7EG65</accession>
<comment type="caution">
    <text evidence="3">The sequence shown here is derived from an EMBL/GenBank/DDBJ whole genome shotgun (WGS) entry which is preliminary data.</text>
</comment>
<dbReference type="InterPro" id="IPR027417">
    <property type="entry name" value="P-loop_NTPase"/>
</dbReference>
<dbReference type="PANTHER" id="PTHR30121">
    <property type="entry name" value="UNCHARACTERIZED PROTEIN YJGR-RELATED"/>
    <property type="match status" value="1"/>
</dbReference>
<name>A0A5C7EG65_9PROT</name>
<reference evidence="3 4" key="1">
    <citation type="submission" date="2019-08" db="EMBL/GenBank/DDBJ databases">
        <title>Pelomicrobium methylotrophicum gen. nov., sp. nov. a moderately thermophilic, facultatively anaerobic, lithoautotrophic and methylotrophic bacterium isolated from a terrestrial mud volcano.</title>
        <authorList>
            <person name="Slobodkina G.B."/>
            <person name="Merkel A.Y."/>
            <person name="Slobodkin A.I."/>
        </authorList>
    </citation>
    <scope>NUCLEOTIDE SEQUENCE [LARGE SCALE GENOMIC DNA]</scope>
    <source>
        <strain evidence="3 4">SM250</strain>
    </source>
</reference>
<dbReference type="InterPro" id="IPR051162">
    <property type="entry name" value="T4SS_component"/>
</dbReference>
<dbReference type="OrthoDB" id="7817736at2"/>
<gene>
    <name evidence="3" type="primary">traD</name>
    <name evidence="3" type="ORF">FR698_11805</name>
</gene>
<dbReference type="Proteomes" id="UP000321201">
    <property type="component" value="Unassembled WGS sequence"/>
</dbReference>
<dbReference type="InParanoid" id="A0A5C7EG65"/>
<sequence length="583" mass="64064">MAAAWAVASALTLAVSATLPVPTRFGVAAAVVCAVIGAVRAARAWRRSLDATRIRLADRGFIAIQEMIGLTRRCAARGMIWMGTGFQWTDIESSRMHALISRGVAAQMGKDLLGRHGAYWLHGLARETDVEADLGLLEGHTLIVGSTGVGKTRLFDLLIAQAVIRGEPVIIIDPKGDHGLAENARKVCEAIGQPDRFVYFHPAHPEKSACIDPLRNWNRKTELASRIAALIPSETGADPFKAFGWKVLNDIVNGLISTGQRPNLVQLRRYIEGGPDDLLLKALRLHFKTKVPDWETRVSSFVKQYKGNQLLAYISFYKEVVIHDAQSVDLDGLISTYEHNREHFQKMVSSLIPILSMLTSDPLTELLSPDFEAGHDKLVTDMARIIRADKVLYVGLDSLADATSGSAIGSILLADLTAVAGDRYNYGIDSIKPINVFVDEAAEVINTPTIQLLNKGRGAGFRMCIATQTFADFASRLGDEHKARQVLANTNNKIALRVLDSETQKYIADGIPKIKARLLTVRYSHNVDARINDDYTASYMEQASEEEVDLIPPAILSELPPLHYFARLSGGRTIKGRIPIFRP</sequence>
<dbReference type="Pfam" id="PF01935">
    <property type="entry name" value="DUF87"/>
    <property type="match status" value="1"/>
</dbReference>
<feature type="domain" description="Helicase HerA central" evidence="1">
    <location>
        <begin position="127"/>
        <end position="190"/>
    </location>
</feature>
<keyword evidence="4" id="KW-1185">Reference proteome</keyword>
<proteinExistence type="predicted"/>
<dbReference type="Pfam" id="PF12696">
    <property type="entry name" value="TraG-D_C"/>
    <property type="match status" value="1"/>
</dbReference>
<feature type="domain" description="TraD/TraG TraM recognition site" evidence="2">
    <location>
        <begin position="433"/>
        <end position="560"/>
    </location>
</feature>
<dbReference type="InterPro" id="IPR022458">
    <property type="entry name" value="Conjugative_coupling_TraG/TraD"/>
</dbReference>